<proteinExistence type="predicted"/>
<dbReference type="EMBL" id="QQSY01000001">
    <property type="protein sequence ID" value="RDI99337.1"/>
    <property type="molecule type" value="Genomic_DNA"/>
</dbReference>
<comment type="caution">
    <text evidence="2">The sequence shown here is derived from an EMBL/GenBank/DDBJ whole genome shotgun (WGS) entry which is preliminary data.</text>
</comment>
<organism evidence="2 3">
    <name type="scientific">Dyella solisilvae</name>
    <dbReference type="NCBI Taxonomy" id="1920168"/>
    <lineage>
        <taxon>Bacteria</taxon>
        <taxon>Pseudomonadati</taxon>
        <taxon>Pseudomonadota</taxon>
        <taxon>Gammaproteobacteria</taxon>
        <taxon>Lysobacterales</taxon>
        <taxon>Rhodanobacteraceae</taxon>
        <taxon>Dyella</taxon>
    </lineage>
</organism>
<dbReference type="Proteomes" id="UP000254711">
    <property type="component" value="Unassembled WGS sequence"/>
</dbReference>
<dbReference type="GO" id="GO:0003676">
    <property type="term" value="F:nucleic acid binding"/>
    <property type="evidence" value="ECO:0007669"/>
    <property type="project" value="InterPro"/>
</dbReference>
<evidence type="ECO:0000313" key="3">
    <source>
        <dbReference type="Proteomes" id="UP000254711"/>
    </source>
</evidence>
<reference evidence="2 3" key="1">
    <citation type="submission" date="2018-07" db="EMBL/GenBank/DDBJ databases">
        <title>Dyella solisilvae sp. nov., isolated from the pine and broad-leaved mixed forest soil.</title>
        <authorList>
            <person name="Gao Z."/>
            <person name="Qiu L."/>
        </authorList>
    </citation>
    <scope>NUCLEOTIDE SEQUENCE [LARGE SCALE GENOMIC DNA]</scope>
    <source>
        <strain evidence="2 3">DHG54</strain>
    </source>
</reference>
<protein>
    <recommendedName>
        <fullName evidence="4">Integrase catalytic domain-containing protein</fullName>
    </recommendedName>
</protein>
<evidence type="ECO:0008006" key="4">
    <source>
        <dbReference type="Google" id="ProtNLM"/>
    </source>
</evidence>
<feature type="region of interest" description="Disordered" evidence="1">
    <location>
        <begin position="583"/>
        <end position="613"/>
    </location>
</feature>
<keyword evidence="3" id="KW-1185">Reference proteome</keyword>
<sequence>MIARFTEQEVKTLLALPRPDTKAMADDAERRAVDNRVAALVELIHGAPVKAVATRYRLHRKTLRRMLRLVSQPGLDGSLMGFSVCIPGLRLVDLRPRITGIPESGHAHAMTRLVEAIPELHQLIMRFTGALPARTQTSPAFDRLYKDMKRALKAAGLEQHYPLTTRDQGRRALSTFINRERTRRAEIAMTHAAPPKLTRLSDLLTIEPFDEVQFDAHWIDAKGLVVAVPLADGTYTRSPISGLWLLAKVDAGSRCCMAWSLVVGPSYDELDLLRTLASSLLPWQPRNLRGLRLAYLPNAWMPSAEGLPPRPLQSSMDNFSAHIAKHARRTMLNYQLGIYHFGVSGIPETRAVIEAFFKRMEEEVLRFLAGGFEPATKDRTEQRVSSRRASDYPVFLDLLENFVDVAITTYNVSPNGQMNNRSPREIIERFISGGGLVLRSTRSAMDARDLTRFRVEVTVRGSKKTGVLPHVNYGYATYRSEKLNARWDLIGRSFHGYVDDGDARILQLLDEAGLPYVTLHALPPYARTPHTLEMRRRAEQWRRGRRTGLQGIDDAIEAYHADVRERARSMKWAADAVASGAVPAASRTGKSAPSLAADSLGGLPPRGGPVRLR</sequence>
<evidence type="ECO:0000256" key="1">
    <source>
        <dbReference type="SAM" id="MobiDB-lite"/>
    </source>
</evidence>
<gene>
    <name evidence="2" type="ORF">DVT68_00270</name>
</gene>
<name>A0A370KA79_9GAMM</name>
<accession>A0A370KA79</accession>
<feature type="compositionally biased region" description="Low complexity" evidence="1">
    <location>
        <begin position="600"/>
        <end position="613"/>
    </location>
</feature>
<dbReference type="OrthoDB" id="8736397at2"/>
<dbReference type="InterPro" id="IPR036397">
    <property type="entry name" value="RNaseH_sf"/>
</dbReference>
<dbReference type="Gene3D" id="3.30.420.10">
    <property type="entry name" value="Ribonuclease H-like superfamily/Ribonuclease H"/>
    <property type="match status" value="1"/>
</dbReference>
<evidence type="ECO:0000313" key="2">
    <source>
        <dbReference type="EMBL" id="RDI99337.1"/>
    </source>
</evidence>
<dbReference type="AlphaFoldDB" id="A0A370KA79"/>
<dbReference type="RefSeq" id="WP_114823079.1">
    <property type="nucleotide sequence ID" value="NZ_QQSY01000001.1"/>
</dbReference>